<dbReference type="AlphaFoldDB" id="A0A081RD67"/>
<dbReference type="Pfam" id="PF01957">
    <property type="entry name" value="NfeD"/>
    <property type="match status" value="1"/>
</dbReference>
<dbReference type="PANTHER" id="PTHR33507">
    <property type="entry name" value="INNER MEMBRANE PROTEIN YBBJ"/>
    <property type="match status" value="1"/>
</dbReference>
<dbReference type="InterPro" id="IPR052165">
    <property type="entry name" value="Membrane_assoc_protease"/>
</dbReference>
<dbReference type="eggNOG" id="COG1585">
    <property type="taxonomic scope" value="Bacteria"/>
</dbReference>
<keyword evidence="2 5" id="KW-0812">Transmembrane</keyword>
<proteinExistence type="predicted"/>
<feature type="domain" description="NfeD-like C-terminal" evidence="6">
    <location>
        <begin position="97"/>
        <end position="150"/>
    </location>
</feature>
<comment type="caution">
    <text evidence="7">The sequence shown here is derived from an EMBL/GenBank/DDBJ whole genome shotgun (WGS) entry which is preliminary data.</text>
</comment>
<protein>
    <recommendedName>
        <fullName evidence="6">NfeD-like C-terminal domain-containing protein</fullName>
    </recommendedName>
</protein>
<dbReference type="Proteomes" id="UP000028411">
    <property type="component" value="Unassembled WGS sequence"/>
</dbReference>
<evidence type="ECO:0000259" key="6">
    <source>
        <dbReference type="Pfam" id="PF01957"/>
    </source>
</evidence>
<evidence type="ECO:0000256" key="1">
    <source>
        <dbReference type="ARBA" id="ARBA00004141"/>
    </source>
</evidence>
<dbReference type="InterPro" id="IPR002810">
    <property type="entry name" value="NfeD-like_C"/>
</dbReference>
<evidence type="ECO:0000313" key="7">
    <source>
        <dbReference type="EMBL" id="KEQ53140.1"/>
    </source>
</evidence>
<accession>A0A081RD67</accession>
<gene>
    <name evidence="7" type="ORF">BV95_02545</name>
</gene>
<keyword evidence="3 5" id="KW-1133">Transmembrane helix</keyword>
<dbReference type="PANTHER" id="PTHR33507:SF3">
    <property type="entry name" value="INNER MEMBRANE PROTEIN YBBJ"/>
    <property type="match status" value="1"/>
</dbReference>
<dbReference type="EMBL" id="JFHR01000027">
    <property type="protein sequence ID" value="KEQ53140.1"/>
    <property type="molecule type" value="Genomic_DNA"/>
</dbReference>
<feature type="transmembrane region" description="Helical" evidence="5">
    <location>
        <begin position="49"/>
        <end position="74"/>
    </location>
</feature>
<feature type="transmembrane region" description="Helical" evidence="5">
    <location>
        <begin position="16"/>
        <end position="42"/>
    </location>
</feature>
<name>A0A081RD67_SPHCR</name>
<dbReference type="PATRIC" id="fig|46429.4.peg.2523"/>
<keyword evidence="4 5" id="KW-0472">Membrane</keyword>
<dbReference type="Gene3D" id="2.40.50.140">
    <property type="entry name" value="Nucleic acid-binding proteins"/>
    <property type="match status" value="1"/>
</dbReference>
<dbReference type="InterPro" id="IPR012340">
    <property type="entry name" value="NA-bd_OB-fold"/>
</dbReference>
<evidence type="ECO:0000256" key="4">
    <source>
        <dbReference type="ARBA" id="ARBA00023136"/>
    </source>
</evidence>
<dbReference type="GO" id="GO:0005886">
    <property type="term" value="C:plasma membrane"/>
    <property type="evidence" value="ECO:0007669"/>
    <property type="project" value="TreeGrafter"/>
</dbReference>
<reference evidence="7 8" key="1">
    <citation type="submission" date="2014-02" db="EMBL/GenBank/DDBJ databases">
        <title>Whole genome sequence of Sphingobium chlorophenolicum NBRC 16172.</title>
        <authorList>
            <person name="Gan H.M."/>
            <person name="Gan H.Y."/>
            <person name="Chew T.H."/>
            <person name="Savka M.A."/>
        </authorList>
    </citation>
    <scope>NUCLEOTIDE SEQUENCE [LARGE SCALE GENOMIC DNA]</scope>
    <source>
        <strain evidence="7 8">NBRC 16172</strain>
    </source>
</reference>
<comment type="subcellular location">
    <subcellularLocation>
        <location evidence="1">Membrane</location>
        <topology evidence="1">Multi-pass membrane protein</topology>
    </subcellularLocation>
</comment>
<evidence type="ECO:0000256" key="2">
    <source>
        <dbReference type="ARBA" id="ARBA00022692"/>
    </source>
</evidence>
<evidence type="ECO:0000313" key="8">
    <source>
        <dbReference type="Proteomes" id="UP000028411"/>
    </source>
</evidence>
<sequence length="152" mass="16089">MGTGMMGWLALLDDHWGWLVFAALLGMGEVLVPGVFLIWVALAAAVTGLVALVFPISVPLQLLLFAGLCLLSVWGGRRWYTANPVDSQDPLLNDRAARLVGEIVTVVEAIDNGRGRVKVGDGVWSCRGPDAPVGTSVRVIGAEASVLKVELV</sequence>
<organism evidence="7 8">
    <name type="scientific">Sphingobium chlorophenolicum</name>
    <dbReference type="NCBI Taxonomy" id="46429"/>
    <lineage>
        <taxon>Bacteria</taxon>
        <taxon>Pseudomonadati</taxon>
        <taxon>Pseudomonadota</taxon>
        <taxon>Alphaproteobacteria</taxon>
        <taxon>Sphingomonadales</taxon>
        <taxon>Sphingomonadaceae</taxon>
        <taxon>Sphingobium</taxon>
    </lineage>
</organism>
<dbReference type="RefSeq" id="WP_037452270.1">
    <property type="nucleotide sequence ID" value="NZ_JFHR01000027.1"/>
</dbReference>
<evidence type="ECO:0000256" key="5">
    <source>
        <dbReference type="SAM" id="Phobius"/>
    </source>
</evidence>
<evidence type="ECO:0000256" key="3">
    <source>
        <dbReference type="ARBA" id="ARBA00022989"/>
    </source>
</evidence>
<dbReference type="OrthoDB" id="9810336at2"/>